<feature type="transmembrane region" description="Helical" evidence="1">
    <location>
        <begin position="100"/>
        <end position="123"/>
    </location>
</feature>
<comment type="caution">
    <text evidence="3">The sequence shown here is derived from an EMBL/GenBank/DDBJ whole genome shotgun (WGS) entry which is preliminary data.</text>
</comment>
<evidence type="ECO:0000313" key="3">
    <source>
        <dbReference type="EMBL" id="KAG1796385.1"/>
    </source>
</evidence>
<feature type="transmembrane region" description="Helical" evidence="1">
    <location>
        <begin position="238"/>
        <end position="260"/>
    </location>
</feature>
<keyword evidence="1" id="KW-1133">Transmembrane helix</keyword>
<name>A0A9P7DJW2_9AGAM</name>
<evidence type="ECO:0000256" key="1">
    <source>
        <dbReference type="SAM" id="Phobius"/>
    </source>
</evidence>
<dbReference type="RefSeq" id="XP_041161901.1">
    <property type="nucleotide sequence ID" value="XM_041310181.1"/>
</dbReference>
<keyword evidence="1" id="KW-0812">Transmembrane</keyword>
<dbReference type="OrthoDB" id="2641865at2759"/>
<dbReference type="Proteomes" id="UP000719766">
    <property type="component" value="Unassembled WGS sequence"/>
</dbReference>
<protein>
    <recommendedName>
        <fullName evidence="2">DUF6533 domain-containing protein</fullName>
    </recommendedName>
</protein>
<feature type="transmembrane region" description="Helical" evidence="1">
    <location>
        <begin position="191"/>
        <end position="210"/>
    </location>
</feature>
<sequence length="326" mass="36957">MLRLHKLHTPRPDMTVVSNDPAQWPFISYFNLSSYFIVVSSAVVVYDWALTFEQEFELVWKQHWSFITILYVCVRYIGLSYSLINVLWHLPVSITDIVGFIAYFIWTWIPVVVDVMLGVIMMIRIQAMYGRSKKMLIFLVIVLLTSTVAAGITTVMGNIGISVEEFVFSGYHMCLFSTDDLDKVKLNDESVVPTAIWEILAFVLAVWVIIKHFRELRQFPTRSTIGDCFTVLIQSHTFYFVAFAIVACLNLGSLSTYIMFSSSVGSSYYIGISQIVQELQMFVLGPRLVLSIREYHSKLLARSDEGTAMTTIHFQAGGDVLSGGDV</sequence>
<feature type="transmembrane region" description="Helical" evidence="1">
    <location>
        <begin position="32"/>
        <end position="52"/>
    </location>
</feature>
<reference evidence="3" key="1">
    <citation type="journal article" date="2020" name="New Phytol.">
        <title>Comparative genomics reveals dynamic genome evolution in host specialist ectomycorrhizal fungi.</title>
        <authorList>
            <person name="Lofgren L.A."/>
            <person name="Nguyen N.H."/>
            <person name="Vilgalys R."/>
            <person name="Ruytinx J."/>
            <person name="Liao H.L."/>
            <person name="Branco S."/>
            <person name="Kuo A."/>
            <person name="LaButti K."/>
            <person name="Lipzen A."/>
            <person name="Andreopoulos W."/>
            <person name="Pangilinan J."/>
            <person name="Riley R."/>
            <person name="Hundley H."/>
            <person name="Na H."/>
            <person name="Barry K."/>
            <person name="Grigoriev I.V."/>
            <person name="Stajich J.E."/>
            <person name="Kennedy P.G."/>
        </authorList>
    </citation>
    <scope>NUCLEOTIDE SEQUENCE</scope>
    <source>
        <strain evidence="3">S12</strain>
    </source>
</reference>
<proteinExistence type="predicted"/>
<feature type="domain" description="DUF6533" evidence="2">
    <location>
        <begin position="35"/>
        <end position="79"/>
    </location>
</feature>
<accession>A0A9P7DJW2</accession>
<dbReference type="InterPro" id="IPR045340">
    <property type="entry name" value="DUF6533"/>
</dbReference>
<dbReference type="EMBL" id="JABBWE010000019">
    <property type="protein sequence ID" value="KAG1796385.1"/>
    <property type="molecule type" value="Genomic_DNA"/>
</dbReference>
<feature type="transmembrane region" description="Helical" evidence="1">
    <location>
        <begin position="135"/>
        <end position="161"/>
    </location>
</feature>
<feature type="transmembrane region" description="Helical" evidence="1">
    <location>
        <begin position="64"/>
        <end position="88"/>
    </location>
</feature>
<dbReference type="GeneID" id="64603945"/>
<evidence type="ECO:0000259" key="2">
    <source>
        <dbReference type="Pfam" id="PF20151"/>
    </source>
</evidence>
<organism evidence="3 4">
    <name type="scientific">Suillus plorans</name>
    <dbReference type="NCBI Taxonomy" id="116603"/>
    <lineage>
        <taxon>Eukaryota</taxon>
        <taxon>Fungi</taxon>
        <taxon>Dikarya</taxon>
        <taxon>Basidiomycota</taxon>
        <taxon>Agaricomycotina</taxon>
        <taxon>Agaricomycetes</taxon>
        <taxon>Agaricomycetidae</taxon>
        <taxon>Boletales</taxon>
        <taxon>Suillineae</taxon>
        <taxon>Suillaceae</taxon>
        <taxon>Suillus</taxon>
    </lineage>
</organism>
<keyword evidence="4" id="KW-1185">Reference proteome</keyword>
<evidence type="ECO:0000313" key="4">
    <source>
        <dbReference type="Proteomes" id="UP000719766"/>
    </source>
</evidence>
<gene>
    <name evidence="3" type="ORF">HD556DRAFT_298555</name>
</gene>
<keyword evidence="1" id="KW-0472">Membrane</keyword>
<dbReference type="Pfam" id="PF20151">
    <property type="entry name" value="DUF6533"/>
    <property type="match status" value="1"/>
</dbReference>
<dbReference type="AlphaFoldDB" id="A0A9P7DJW2"/>